<evidence type="ECO:0000313" key="1">
    <source>
        <dbReference type="EMBL" id="NVI44966.1"/>
    </source>
</evidence>
<dbReference type="EMBL" id="JAAOLE020000001">
    <property type="protein sequence ID" value="NVI44966.1"/>
    <property type="molecule type" value="Genomic_DNA"/>
</dbReference>
<dbReference type="RefSeq" id="WP_166204387.1">
    <property type="nucleotide sequence ID" value="NZ_CP088285.1"/>
</dbReference>
<comment type="caution">
    <text evidence="1">The sequence shown here is derived from an EMBL/GenBank/DDBJ whole genome shotgun (WGS) entry which is preliminary data.</text>
</comment>
<gene>
    <name evidence="1" type="ORF">HAP48_018815</name>
</gene>
<proteinExistence type="predicted"/>
<name>A0A974A070_9BRAD</name>
<accession>A0A974A070</accession>
<organism evidence="1">
    <name type="scientific">Bradyrhizobium septentrionale</name>
    <dbReference type="NCBI Taxonomy" id="1404411"/>
    <lineage>
        <taxon>Bacteria</taxon>
        <taxon>Pseudomonadati</taxon>
        <taxon>Pseudomonadota</taxon>
        <taxon>Alphaproteobacteria</taxon>
        <taxon>Hyphomicrobiales</taxon>
        <taxon>Nitrobacteraceae</taxon>
        <taxon>Bradyrhizobium</taxon>
    </lineage>
</organism>
<sequence>MTDDNITPLPVRFKQPPSDDEPMLKVVSWGAGCNHRYDVRDGRTVHASYQIREGETEVECSLCKTRLDPMFVLRALASEETQWLRARQRYIDEMRRLRERSRTKCFNCGKMTEISRR</sequence>
<reference evidence="1" key="1">
    <citation type="submission" date="2020-06" db="EMBL/GenBank/DDBJ databases">
        <title>Whole Genome Sequence of Bradyrhizobium sp. Strain 1S1.</title>
        <authorList>
            <person name="Bromfield E.S.P."/>
            <person name="Cloutier S."/>
        </authorList>
    </citation>
    <scope>NUCLEOTIDE SEQUENCE [LARGE SCALE GENOMIC DNA]</scope>
    <source>
        <strain evidence="1">1S1</strain>
    </source>
</reference>
<protein>
    <submittedName>
        <fullName evidence="1">Uncharacterized protein</fullName>
    </submittedName>
</protein>
<dbReference type="AlphaFoldDB" id="A0A974A070"/>